<keyword evidence="1" id="KW-0812">Transmembrane</keyword>
<name>A0A9J7KQP3_BRAFL</name>
<dbReference type="GeneID" id="118410718"/>
<dbReference type="InterPro" id="IPR021684">
    <property type="entry name" value="WBP1-like"/>
</dbReference>
<evidence type="ECO:0000256" key="1">
    <source>
        <dbReference type="SAM" id="Phobius"/>
    </source>
</evidence>
<reference evidence="2" key="1">
    <citation type="journal article" date="2020" name="Nat. Ecol. Evol.">
        <title>Deeply conserved synteny resolves early events in vertebrate evolution.</title>
        <authorList>
            <person name="Simakov O."/>
            <person name="Marletaz F."/>
            <person name="Yue J.X."/>
            <person name="O'Connell B."/>
            <person name="Jenkins J."/>
            <person name="Brandt A."/>
            <person name="Calef R."/>
            <person name="Tung C.H."/>
            <person name="Huang T.K."/>
            <person name="Schmutz J."/>
            <person name="Satoh N."/>
            <person name="Yu J.K."/>
            <person name="Putnam N.H."/>
            <person name="Green R.E."/>
            <person name="Rokhsar D.S."/>
        </authorList>
    </citation>
    <scope>NUCLEOTIDE SEQUENCE [LARGE SCALE GENOMIC DNA]</scope>
    <source>
        <strain evidence="2">S238N-H82</strain>
    </source>
</reference>
<reference evidence="3" key="2">
    <citation type="submission" date="2025-08" db="UniProtKB">
        <authorList>
            <consortium name="RefSeq"/>
        </authorList>
    </citation>
    <scope>IDENTIFICATION</scope>
    <source>
        <strain evidence="3">S238N-H82</strain>
        <tissue evidence="3">Testes</tissue>
    </source>
</reference>
<sequence length="173" mass="18961">MARPSVTCRNVTRPLQCKYTGENNNKNSNMAGFGLLIASLLAGATLIVADDICFRGDDDVKTCYGDFAYCCGLNNFSCCNDGYYVFSAWWFWMIWVIFVILFVVCGCVIRSRRQAANAIIQGAPHAPLAPPEAYNTTGTTMYGATYGIGTQLPPPQYGVPAYQAESAKQQLLH</sequence>
<dbReference type="KEGG" id="bfo:118410718"/>
<protein>
    <submittedName>
        <fullName evidence="3">WW domain binding protein 1-like</fullName>
    </submittedName>
</protein>
<proteinExistence type="predicted"/>
<organism evidence="2 3">
    <name type="scientific">Branchiostoma floridae</name>
    <name type="common">Florida lancelet</name>
    <name type="synonym">Amphioxus</name>
    <dbReference type="NCBI Taxonomy" id="7739"/>
    <lineage>
        <taxon>Eukaryota</taxon>
        <taxon>Metazoa</taxon>
        <taxon>Chordata</taxon>
        <taxon>Cephalochordata</taxon>
        <taxon>Leptocardii</taxon>
        <taxon>Amphioxiformes</taxon>
        <taxon>Branchiostomatidae</taxon>
        <taxon>Branchiostoma</taxon>
    </lineage>
</organism>
<accession>A0A9J7KQP3</accession>
<dbReference type="RefSeq" id="XP_035668382.1">
    <property type="nucleotide sequence ID" value="XM_035812489.1"/>
</dbReference>
<keyword evidence="1" id="KW-0472">Membrane</keyword>
<feature type="transmembrane region" description="Helical" evidence="1">
    <location>
        <begin position="89"/>
        <end position="109"/>
    </location>
</feature>
<evidence type="ECO:0000313" key="3">
    <source>
        <dbReference type="RefSeq" id="XP_035668382.1"/>
    </source>
</evidence>
<dbReference type="AlphaFoldDB" id="A0A9J7KQP3"/>
<dbReference type="Proteomes" id="UP000001554">
    <property type="component" value="Chromosome 3"/>
</dbReference>
<keyword evidence="1" id="KW-1133">Transmembrane helix</keyword>
<gene>
    <name evidence="3" type="primary">LOC118410718</name>
</gene>
<evidence type="ECO:0000313" key="2">
    <source>
        <dbReference type="Proteomes" id="UP000001554"/>
    </source>
</evidence>
<feature type="transmembrane region" description="Helical" evidence="1">
    <location>
        <begin position="30"/>
        <end position="49"/>
    </location>
</feature>
<keyword evidence="2" id="KW-1185">Reference proteome</keyword>
<dbReference type="Pfam" id="PF11669">
    <property type="entry name" value="WBP-1"/>
    <property type="match status" value="1"/>
</dbReference>